<dbReference type="Proteomes" id="UP001321492">
    <property type="component" value="Unassembled WGS sequence"/>
</dbReference>
<reference evidence="1 2" key="1">
    <citation type="submission" date="2023-05" db="EMBL/GenBank/DDBJ databases">
        <title>Chelatococcus sp. nov., a moderately thermophilic bacterium isolated from hot spring microbial mat.</title>
        <authorList>
            <person name="Hu C.-J."/>
            <person name="Li W.-J."/>
        </authorList>
    </citation>
    <scope>NUCLEOTIDE SEQUENCE [LARGE SCALE GENOMIC DNA]</scope>
    <source>
        <strain evidence="1 2">SYSU G07232</strain>
    </source>
</reference>
<dbReference type="PANTHER" id="PTHR19288">
    <property type="entry name" value="4-NITROPHENYLPHOSPHATASE-RELATED"/>
    <property type="match status" value="1"/>
</dbReference>
<dbReference type="EMBL" id="JASJEV010000003">
    <property type="protein sequence ID" value="MDJ1157888.1"/>
    <property type="molecule type" value="Genomic_DNA"/>
</dbReference>
<gene>
    <name evidence="1" type="ORF">QNA08_06535</name>
</gene>
<dbReference type="CDD" id="cd07525">
    <property type="entry name" value="HAD_like"/>
    <property type="match status" value="1"/>
</dbReference>
<dbReference type="NCBIfam" id="TIGR01460">
    <property type="entry name" value="HAD-SF-IIA"/>
    <property type="match status" value="1"/>
</dbReference>
<dbReference type="InterPro" id="IPR006357">
    <property type="entry name" value="HAD-SF_hydro_IIA"/>
</dbReference>
<comment type="caution">
    <text evidence="1">The sequence shown here is derived from an EMBL/GenBank/DDBJ whole genome shotgun (WGS) entry which is preliminary data.</text>
</comment>
<dbReference type="SUPFAM" id="SSF56784">
    <property type="entry name" value="HAD-like"/>
    <property type="match status" value="1"/>
</dbReference>
<protein>
    <submittedName>
        <fullName evidence="1">TIGR01459 family HAD-type hydrolase</fullName>
    </submittedName>
</protein>
<proteinExistence type="predicted"/>
<keyword evidence="1" id="KW-0378">Hydrolase</keyword>
<dbReference type="PANTHER" id="PTHR19288:SF90">
    <property type="entry name" value="OS08G0542600 PROTEIN"/>
    <property type="match status" value="1"/>
</dbReference>
<organism evidence="1 2">
    <name type="scientific">Chelatococcus albus</name>
    <dbReference type="NCBI Taxonomy" id="3047466"/>
    <lineage>
        <taxon>Bacteria</taxon>
        <taxon>Pseudomonadati</taxon>
        <taxon>Pseudomonadota</taxon>
        <taxon>Alphaproteobacteria</taxon>
        <taxon>Hyphomicrobiales</taxon>
        <taxon>Chelatococcaceae</taxon>
        <taxon>Chelatococcus</taxon>
    </lineage>
</organism>
<accession>A0ABT7AET8</accession>
<dbReference type="Gene3D" id="3.40.50.1000">
    <property type="entry name" value="HAD superfamily/HAD-like"/>
    <property type="match status" value="2"/>
</dbReference>
<dbReference type="InterPro" id="IPR023214">
    <property type="entry name" value="HAD_sf"/>
</dbReference>
<dbReference type="Pfam" id="PF13344">
    <property type="entry name" value="Hydrolase_6"/>
    <property type="match status" value="1"/>
</dbReference>
<dbReference type="InterPro" id="IPR036412">
    <property type="entry name" value="HAD-like_sf"/>
</dbReference>
<evidence type="ECO:0000313" key="1">
    <source>
        <dbReference type="EMBL" id="MDJ1157888.1"/>
    </source>
</evidence>
<dbReference type="InterPro" id="IPR006356">
    <property type="entry name" value="HAD-SF_hydro_IIA_hyp3"/>
</dbReference>
<evidence type="ECO:0000313" key="2">
    <source>
        <dbReference type="Proteomes" id="UP001321492"/>
    </source>
</evidence>
<dbReference type="NCBIfam" id="TIGR01459">
    <property type="entry name" value="HAD-SF-IIA-hyp4"/>
    <property type="match status" value="1"/>
</dbReference>
<name>A0ABT7AET8_9HYPH</name>
<keyword evidence="2" id="KW-1185">Reference proteome</keyword>
<dbReference type="RefSeq" id="WP_283739880.1">
    <property type="nucleotide sequence ID" value="NZ_JASJEV010000003.1"/>
</dbReference>
<dbReference type="GO" id="GO:0016787">
    <property type="term" value="F:hydrolase activity"/>
    <property type="evidence" value="ECO:0007669"/>
    <property type="project" value="UniProtKB-KW"/>
</dbReference>
<dbReference type="Pfam" id="PF13242">
    <property type="entry name" value="Hydrolase_like"/>
    <property type="match status" value="1"/>
</dbReference>
<sequence>MTGQPAPVPAIAGLSAMAGEHDLLLCDVWGVLHDGTRAFPEAGEALSRFRQRGGTTLLVSNAPRPNGEVIDMLDRLGVPRSAYDAVVTSGDVTRTEVAARAGKPVHHLGPPRDLPIFTGLDAPLVAPDVATYVVCTGLLDDDTETPEDYRETLAVMLAHDLPMICANPDLVVERGSKLVYCAGALAELYEAMGGRVSYAGKPHRPIYEAALRRAAEIRGAPVDHGRILCIGDAIRTDVAGAAVMGLPALLVARGIHAAEFSGSDGNIARDVLAAWLGTQTPRPAAVIDSLVW</sequence>